<evidence type="ECO:0000256" key="2">
    <source>
        <dbReference type="ARBA" id="ARBA00008226"/>
    </source>
</evidence>
<keyword evidence="3 10" id="KW-0963">Cytoplasm</keyword>
<evidence type="ECO:0000256" key="10">
    <source>
        <dbReference type="HAMAP-Rule" id="MF_00255"/>
    </source>
</evidence>
<feature type="domain" description="DALR anticodon binding" evidence="11">
    <location>
        <begin position="584"/>
        <end position="685"/>
    </location>
</feature>
<comment type="subcellular location">
    <subcellularLocation>
        <location evidence="1 10">Cytoplasm</location>
    </subcellularLocation>
</comment>
<dbReference type="GO" id="GO:0006420">
    <property type="term" value="P:arginyl-tRNA aminoacylation"/>
    <property type="evidence" value="ECO:0007669"/>
    <property type="project" value="InterPro"/>
</dbReference>
<keyword evidence="6 10" id="KW-0067">ATP-binding</keyword>
<evidence type="ECO:0000256" key="1">
    <source>
        <dbReference type="ARBA" id="ARBA00004496"/>
    </source>
</evidence>
<dbReference type="InterPro" id="IPR006194">
    <property type="entry name" value="Gly-tRNA-synth_heterodimer"/>
</dbReference>
<dbReference type="HAMAP" id="MF_00255">
    <property type="entry name" value="Gly_tRNA_synth_beta"/>
    <property type="match status" value="1"/>
</dbReference>
<dbReference type="InterPro" id="IPR015944">
    <property type="entry name" value="Gly-tRNA-synth_bsu"/>
</dbReference>
<accession>A0A1B7XJK3</accession>
<keyword evidence="7 10" id="KW-0648">Protein biosynthesis</keyword>
<evidence type="ECO:0000256" key="5">
    <source>
        <dbReference type="ARBA" id="ARBA00022741"/>
    </source>
</evidence>
<keyword evidence="8 10" id="KW-0030">Aminoacyl-tRNA synthetase</keyword>
<name>A0A1B7XJK3_9BACT</name>
<proteinExistence type="inferred from homology"/>
<dbReference type="InterPro" id="IPR008909">
    <property type="entry name" value="DALR_anticod-bd"/>
</dbReference>
<keyword evidence="5 10" id="KW-0547">Nucleotide-binding</keyword>
<reference evidence="12 13" key="1">
    <citation type="submission" date="2015-01" db="EMBL/GenBank/DDBJ databases">
        <title>Desulfovibrio sp. JC271 draft genome sequence.</title>
        <authorList>
            <person name="Shivani Y."/>
            <person name="Subhash Y."/>
            <person name="Sasikala C."/>
            <person name="Ramana C.V."/>
        </authorList>
    </citation>
    <scope>NUCLEOTIDE SEQUENCE [LARGE SCALE GENOMIC DNA]</scope>
    <source>
        <strain evidence="12 13">JC271</strain>
    </source>
</reference>
<protein>
    <recommendedName>
        <fullName evidence="10">Glycine--tRNA ligase beta subunit</fullName>
        <ecNumber evidence="10">6.1.1.14</ecNumber>
    </recommendedName>
    <alternativeName>
        <fullName evidence="10">Glycyl-tRNA synthetase beta subunit</fullName>
        <shortName evidence="10">GlyRS</shortName>
    </alternativeName>
</protein>
<keyword evidence="4 10" id="KW-0436">Ligase</keyword>
<dbReference type="PANTHER" id="PTHR30075">
    <property type="entry name" value="GLYCYL-TRNA SYNTHETASE"/>
    <property type="match status" value="1"/>
</dbReference>
<dbReference type="Proteomes" id="UP000091979">
    <property type="component" value="Unassembled WGS sequence"/>
</dbReference>
<gene>
    <name evidence="10" type="primary">glyS</name>
    <name evidence="12" type="ORF">SP90_03515</name>
</gene>
<dbReference type="GO" id="GO:0004820">
    <property type="term" value="F:glycine-tRNA ligase activity"/>
    <property type="evidence" value="ECO:0007669"/>
    <property type="project" value="UniProtKB-UniRule"/>
</dbReference>
<dbReference type="PATRIC" id="fig|1560234.3.peg.2574"/>
<dbReference type="PROSITE" id="PS50861">
    <property type="entry name" value="AA_TRNA_LIGASE_II_GLYAB"/>
    <property type="match status" value="1"/>
</dbReference>
<evidence type="ECO:0000256" key="4">
    <source>
        <dbReference type="ARBA" id="ARBA00022598"/>
    </source>
</evidence>
<comment type="caution">
    <text evidence="12">The sequence shown here is derived from an EMBL/GenBank/DDBJ whole genome shotgun (WGS) entry which is preliminary data.</text>
</comment>
<evidence type="ECO:0000256" key="3">
    <source>
        <dbReference type="ARBA" id="ARBA00022490"/>
    </source>
</evidence>
<dbReference type="EMBL" id="JXMS01000004">
    <property type="protein sequence ID" value="OBQ55707.1"/>
    <property type="molecule type" value="Genomic_DNA"/>
</dbReference>
<dbReference type="SUPFAM" id="SSF109604">
    <property type="entry name" value="HD-domain/PDEase-like"/>
    <property type="match status" value="1"/>
</dbReference>
<evidence type="ECO:0000256" key="7">
    <source>
        <dbReference type="ARBA" id="ARBA00022917"/>
    </source>
</evidence>
<comment type="catalytic activity">
    <reaction evidence="9 10">
        <text>tRNA(Gly) + glycine + ATP = glycyl-tRNA(Gly) + AMP + diphosphate</text>
        <dbReference type="Rhea" id="RHEA:16013"/>
        <dbReference type="Rhea" id="RHEA-COMP:9664"/>
        <dbReference type="Rhea" id="RHEA-COMP:9683"/>
        <dbReference type="ChEBI" id="CHEBI:30616"/>
        <dbReference type="ChEBI" id="CHEBI:33019"/>
        <dbReference type="ChEBI" id="CHEBI:57305"/>
        <dbReference type="ChEBI" id="CHEBI:78442"/>
        <dbReference type="ChEBI" id="CHEBI:78522"/>
        <dbReference type="ChEBI" id="CHEBI:456215"/>
        <dbReference type="EC" id="6.1.1.14"/>
    </reaction>
</comment>
<dbReference type="GO" id="GO:0005829">
    <property type="term" value="C:cytosol"/>
    <property type="evidence" value="ECO:0007669"/>
    <property type="project" value="TreeGrafter"/>
</dbReference>
<dbReference type="AlphaFoldDB" id="A0A1B7XJK3"/>
<dbReference type="EC" id="6.1.1.14" evidence="10"/>
<evidence type="ECO:0000256" key="6">
    <source>
        <dbReference type="ARBA" id="ARBA00022840"/>
    </source>
</evidence>
<sequence>MSLFVLEIGTEELPARFQKGLEKELITRLSSFLKESNVEFDKVESHVTPRRAAVMVYDIAGLQKESEEVVPGPPVRIAYDADGNPTKAAAGFAKTQGVDLADAFRLETDKGEYLAVRKKMGGAKTADLLATFCPEMIAHLPFAKKMKWGDQEFTFARPLRWVLAMLDDAVVPFEVAELASGNETYGHRVHAAGPFVVANATDYAHTIEEKCAVVLSAEKRRATIIEEGNALAEKAGGRIIWKDSLLDEVQGLVEHPIACLGDFDASFLELPRQALLTSMQSHQKSFGVEDAEGNLLPHFLTVLNTTPNEMEVVKVGWERVLRARLEDGRFFWNTDLKVDIDTWLEKLDNVIFLAPLGSMGNKTRRISGLCADLASKVAPEIATDAERAGRICKADLVSEMVGEFDSLQGIMGGIYAARKGETDVVAQAIAEQYLPAGPDSPVPSSMGGALVSMADKADTLAGCFGLGMIPTGAADPYALRRCCLGIARIIIEKHLRISAAELFATAQSRYEGISWKLDEQEALTKLNEFFAQRLKNYFTSKGYETLLVEAVLGADADDVWAADARLKALAAYSKGEGFDQAVLTFKRAANIIRKQGSEAGIELNGTYDAALFENDAEKAFAQALEDVAPKFAQLWAEEDFDALFGLLAELRPAVDAFFDNVMVMCDDQKVRANRLNLLSALVQQLGRLADFSALQM</sequence>
<dbReference type="GO" id="GO:0006426">
    <property type="term" value="P:glycyl-tRNA aminoacylation"/>
    <property type="evidence" value="ECO:0007669"/>
    <property type="project" value="UniProtKB-UniRule"/>
</dbReference>
<evidence type="ECO:0000313" key="13">
    <source>
        <dbReference type="Proteomes" id="UP000091979"/>
    </source>
</evidence>
<evidence type="ECO:0000256" key="9">
    <source>
        <dbReference type="ARBA" id="ARBA00047937"/>
    </source>
</evidence>
<dbReference type="GO" id="GO:0005524">
    <property type="term" value="F:ATP binding"/>
    <property type="evidence" value="ECO:0007669"/>
    <property type="project" value="UniProtKB-UniRule"/>
</dbReference>
<evidence type="ECO:0000256" key="8">
    <source>
        <dbReference type="ARBA" id="ARBA00023146"/>
    </source>
</evidence>
<dbReference type="STRING" id="1560234.SP90_03515"/>
<dbReference type="OrthoDB" id="9775440at2"/>
<dbReference type="RefSeq" id="WP_066852640.1">
    <property type="nucleotide sequence ID" value="NZ_JXMS01000004.1"/>
</dbReference>
<evidence type="ECO:0000259" key="11">
    <source>
        <dbReference type="Pfam" id="PF05746"/>
    </source>
</evidence>
<comment type="subunit">
    <text evidence="10">Tetramer of two alpha and two beta subunits.</text>
</comment>
<keyword evidence="13" id="KW-1185">Reference proteome</keyword>
<dbReference type="PRINTS" id="PR01045">
    <property type="entry name" value="TRNASYNTHGB"/>
</dbReference>
<evidence type="ECO:0000313" key="12">
    <source>
        <dbReference type="EMBL" id="OBQ55707.1"/>
    </source>
</evidence>
<dbReference type="Pfam" id="PF02092">
    <property type="entry name" value="tRNA_synt_2f"/>
    <property type="match status" value="1"/>
</dbReference>
<organism evidence="12 13">
    <name type="scientific">Halodesulfovibrio spirochaetisodalis</name>
    <dbReference type="NCBI Taxonomy" id="1560234"/>
    <lineage>
        <taxon>Bacteria</taxon>
        <taxon>Pseudomonadati</taxon>
        <taxon>Thermodesulfobacteriota</taxon>
        <taxon>Desulfovibrionia</taxon>
        <taxon>Desulfovibrionales</taxon>
        <taxon>Desulfovibrionaceae</taxon>
        <taxon>Halodesulfovibrio</taxon>
    </lineage>
</organism>
<dbReference type="Pfam" id="PF05746">
    <property type="entry name" value="DALR_1"/>
    <property type="match status" value="1"/>
</dbReference>
<dbReference type="PANTHER" id="PTHR30075:SF2">
    <property type="entry name" value="GLYCINE--TRNA LIGASE, CHLOROPLASTIC_MITOCHONDRIAL 2"/>
    <property type="match status" value="1"/>
</dbReference>
<comment type="similarity">
    <text evidence="2 10">Belongs to the class-II aminoacyl-tRNA synthetase family.</text>
</comment>
<dbReference type="GO" id="GO:0004814">
    <property type="term" value="F:arginine-tRNA ligase activity"/>
    <property type="evidence" value="ECO:0007669"/>
    <property type="project" value="InterPro"/>
</dbReference>
<dbReference type="NCBIfam" id="TIGR00211">
    <property type="entry name" value="glyS"/>
    <property type="match status" value="1"/>
</dbReference>